<dbReference type="RefSeq" id="WP_388017916.1">
    <property type="nucleotide sequence ID" value="NZ_JBHUDT010000003.1"/>
</dbReference>
<evidence type="ECO:0000256" key="1">
    <source>
        <dbReference type="SAM" id="Phobius"/>
    </source>
</evidence>
<feature type="transmembrane region" description="Helical" evidence="1">
    <location>
        <begin position="180"/>
        <end position="207"/>
    </location>
</feature>
<dbReference type="EMBL" id="JBHULK010000003">
    <property type="protein sequence ID" value="MFD2535443.1"/>
    <property type="molecule type" value="Genomic_DNA"/>
</dbReference>
<sequence>MTTSIFKTSGKIFDILKKAYENKLGNKIISSSLVALFIVTSILSFLVQKGYIYLGSSNVYFQNPFFAIEVAFIALLTFELFSLIFVLPKSVSRSVGKQLELLSLIFIRGAFKEFSHIKNFTLNYDLVWRDLPEPVINMIFYAMGSLAIFTLLGFTNKLRKHKPLTHIEADTNSFILAKKLLALVLIVAFTIIIISDVSTLFATGYYLPSFHTFYTMIIFSDILIVLIALRYTMDYYKIFRYSSFVVATIFIRLALSVKPYYDVLIGVFATVFVFLITLTYNYFLKDEPPSTNVEN</sequence>
<keyword evidence="1" id="KW-0472">Membrane</keyword>
<feature type="transmembrane region" description="Helical" evidence="1">
    <location>
        <begin position="213"/>
        <end position="231"/>
    </location>
</feature>
<name>A0ABW5JRT2_9FLAO</name>
<feature type="transmembrane region" description="Helical" evidence="1">
    <location>
        <begin position="99"/>
        <end position="115"/>
    </location>
</feature>
<feature type="transmembrane region" description="Helical" evidence="1">
    <location>
        <begin position="66"/>
        <end position="87"/>
    </location>
</feature>
<feature type="transmembrane region" description="Helical" evidence="1">
    <location>
        <begin position="238"/>
        <end position="257"/>
    </location>
</feature>
<feature type="transmembrane region" description="Helical" evidence="1">
    <location>
        <begin position="28"/>
        <end position="46"/>
    </location>
</feature>
<dbReference type="Proteomes" id="UP001597441">
    <property type="component" value="Unassembled WGS sequence"/>
</dbReference>
<evidence type="ECO:0000313" key="3">
    <source>
        <dbReference type="Proteomes" id="UP001597441"/>
    </source>
</evidence>
<comment type="caution">
    <text evidence="2">The sequence shown here is derived from an EMBL/GenBank/DDBJ whole genome shotgun (WGS) entry which is preliminary data.</text>
</comment>
<keyword evidence="1" id="KW-0812">Transmembrane</keyword>
<keyword evidence="3" id="KW-1185">Reference proteome</keyword>
<feature type="transmembrane region" description="Helical" evidence="1">
    <location>
        <begin position="263"/>
        <end position="283"/>
    </location>
</feature>
<organism evidence="2 3">
    <name type="scientific">Gelatiniphilus marinus</name>
    <dbReference type="NCBI Taxonomy" id="1759464"/>
    <lineage>
        <taxon>Bacteria</taxon>
        <taxon>Pseudomonadati</taxon>
        <taxon>Bacteroidota</taxon>
        <taxon>Flavobacteriia</taxon>
        <taxon>Flavobacteriales</taxon>
        <taxon>Flavobacteriaceae</taxon>
        <taxon>Gelatiniphilus</taxon>
    </lineage>
</organism>
<proteinExistence type="predicted"/>
<gene>
    <name evidence="2" type="ORF">ACFSQS_10055</name>
</gene>
<reference evidence="3" key="1">
    <citation type="journal article" date="2019" name="Int. J. Syst. Evol. Microbiol.">
        <title>The Global Catalogue of Microorganisms (GCM) 10K type strain sequencing project: providing services to taxonomists for standard genome sequencing and annotation.</title>
        <authorList>
            <consortium name="The Broad Institute Genomics Platform"/>
            <consortium name="The Broad Institute Genome Sequencing Center for Infectious Disease"/>
            <person name="Wu L."/>
            <person name="Ma J."/>
        </authorList>
    </citation>
    <scope>NUCLEOTIDE SEQUENCE [LARGE SCALE GENOMIC DNA]</scope>
    <source>
        <strain evidence="3">KCTC 42903</strain>
    </source>
</reference>
<keyword evidence="1" id="KW-1133">Transmembrane helix</keyword>
<protein>
    <submittedName>
        <fullName evidence="2">Uncharacterized protein</fullName>
    </submittedName>
</protein>
<accession>A0ABW5JRT2</accession>
<feature type="transmembrane region" description="Helical" evidence="1">
    <location>
        <begin position="135"/>
        <end position="154"/>
    </location>
</feature>
<evidence type="ECO:0000313" key="2">
    <source>
        <dbReference type="EMBL" id="MFD2535443.1"/>
    </source>
</evidence>